<evidence type="ECO:0000313" key="3">
    <source>
        <dbReference type="EMBL" id="MFD2101603.1"/>
    </source>
</evidence>
<organism evidence="3 4">
    <name type="scientific">Flagellimonas iocasae</name>
    <dbReference type="NCBI Taxonomy" id="2055905"/>
    <lineage>
        <taxon>Bacteria</taxon>
        <taxon>Pseudomonadati</taxon>
        <taxon>Bacteroidota</taxon>
        <taxon>Flavobacteriia</taxon>
        <taxon>Flavobacteriales</taxon>
        <taxon>Flavobacteriaceae</taxon>
        <taxon>Flagellimonas</taxon>
    </lineage>
</organism>
<accession>A0ABW4Y4Y5</accession>
<dbReference type="RefSeq" id="WP_379832182.1">
    <property type="nucleotide sequence ID" value="NZ_JBHUHU010000005.1"/>
</dbReference>
<evidence type="ECO:0000313" key="4">
    <source>
        <dbReference type="Proteomes" id="UP001597342"/>
    </source>
</evidence>
<feature type="coiled-coil region" evidence="1">
    <location>
        <begin position="254"/>
        <end position="282"/>
    </location>
</feature>
<feature type="signal peptide" evidence="2">
    <location>
        <begin position="1"/>
        <end position="22"/>
    </location>
</feature>
<keyword evidence="1" id="KW-0175">Coiled coil</keyword>
<dbReference type="Proteomes" id="UP001597342">
    <property type="component" value="Unassembled WGS sequence"/>
</dbReference>
<evidence type="ECO:0000256" key="2">
    <source>
        <dbReference type="SAM" id="SignalP"/>
    </source>
</evidence>
<gene>
    <name evidence="3" type="ORF">ACFSJE_17565</name>
</gene>
<evidence type="ECO:0000256" key="1">
    <source>
        <dbReference type="SAM" id="Coils"/>
    </source>
</evidence>
<keyword evidence="4" id="KW-1185">Reference proteome</keyword>
<reference evidence="4" key="1">
    <citation type="journal article" date="2019" name="Int. J. Syst. Evol. Microbiol.">
        <title>The Global Catalogue of Microorganisms (GCM) 10K type strain sequencing project: providing services to taxonomists for standard genome sequencing and annotation.</title>
        <authorList>
            <consortium name="The Broad Institute Genomics Platform"/>
            <consortium name="The Broad Institute Genome Sequencing Center for Infectious Disease"/>
            <person name="Wu L."/>
            <person name="Ma J."/>
        </authorList>
    </citation>
    <scope>NUCLEOTIDE SEQUENCE [LARGE SCALE GENOMIC DNA]</scope>
    <source>
        <strain evidence="4">JCM 3389</strain>
    </source>
</reference>
<protein>
    <submittedName>
        <fullName evidence="3">Carboxypeptidase-like regulatory domain-containing protein</fullName>
    </submittedName>
</protein>
<dbReference type="EMBL" id="JBHUHU010000005">
    <property type="protein sequence ID" value="MFD2101603.1"/>
    <property type="molecule type" value="Genomic_DNA"/>
</dbReference>
<comment type="caution">
    <text evidence="3">The sequence shown here is derived from an EMBL/GenBank/DDBJ whole genome shotgun (WGS) entry which is preliminary data.</text>
</comment>
<sequence>MTLSNTKIFPVLLFLMALPMTAQTISSKLVDPKTQKGIPYATIQYGEHKGVITNDEGRFSFSLDETTAPDSIYISSMGYSKKGFTLAQLQDSVVLLQPKAIELSGVYVFDKELSVDDIIEKMVERVPQNVNKAPVKQRFFLRQSEFVNIDKVDFGFEKSTIEELNKELMDSIALSIPRNGHHYTESLGDLYKNNGKYKLDIIKAADLYDKNQVSSFEELGERMQTIFTQNIKPDSYLKIKSGIFSQKVQVDSILSDMEKEQAKEAEELAQNLEKKKNSGLVDSQRSAFKELLNELYYNENSKLDLIEKNNRYRFTLAGYAEIEDAGVYVIDFEPKRSSAEFKGRLYINIEDFAIMRLDVQNTERLRNFRLLGITYREVLYKGTMRFAQLPNGKYDLRFMDFTFGRYFAVDRPLKVIEKNKHVKGRRKQNELSLNIDFRMSPTQKWELVVFDQTVVPEAQFTNFTEDKTARATYMPTYDPEFWQGHTIMEPNQAIREFTVEE</sequence>
<feature type="chain" id="PRO_5045615636" evidence="2">
    <location>
        <begin position="23"/>
        <end position="501"/>
    </location>
</feature>
<proteinExistence type="predicted"/>
<name>A0ABW4Y4Y5_9FLAO</name>
<keyword evidence="2" id="KW-0732">Signal</keyword>